<accession>A0A4R5WFA5</accession>
<evidence type="ECO:0000313" key="3">
    <source>
        <dbReference type="Proteomes" id="UP001229081"/>
    </source>
</evidence>
<dbReference type="InterPro" id="IPR055259">
    <property type="entry name" value="YkvP/CgeB_Glyco_trans-like"/>
</dbReference>
<evidence type="ECO:0000313" key="2">
    <source>
        <dbReference type="EMBL" id="MDP7738499.1"/>
    </source>
</evidence>
<evidence type="ECO:0000259" key="1">
    <source>
        <dbReference type="Pfam" id="PF13524"/>
    </source>
</evidence>
<dbReference type="Proteomes" id="UP001229081">
    <property type="component" value="Unassembled WGS sequence"/>
</dbReference>
<dbReference type="AlphaFoldDB" id="A0A4R5WFA5"/>
<feature type="domain" description="Spore protein YkvP/CgeB glycosyl transferase-like" evidence="1">
    <location>
        <begin position="160"/>
        <end position="264"/>
    </location>
</feature>
<reference evidence="2" key="1">
    <citation type="submission" date="2023-06" db="EMBL/GenBank/DDBJ databases">
        <title>Identification of two novel mycobacterium reveal diversities and complexities of Mycobacterium gordonae clade.</title>
        <authorList>
            <person name="Matsumoto Y."/>
            <person name="Nakamura S."/>
            <person name="Motooka D."/>
            <person name="Fukushima K."/>
        </authorList>
    </citation>
    <scope>NUCLEOTIDE SEQUENCE</scope>
    <source>
        <strain evidence="2">TY812</strain>
    </source>
</reference>
<comment type="caution">
    <text evidence="2">The sequence shown here is derived from an EMBL/GenBank/DDBJ whole genome shotgun (WGS) entry which is preliminary data.</text>
</comment>
<dbReference type="Gene3D" id="3.40.50.2000">
    <property type="entry name" value="Glycogen Phosphorylase B"/>
    <property type="match status" value="1"/>
</dbReference>
<protein>
    <submittedName>
        <fullName evidence="2">Glycosyltransferase family 1 protein</fullName>
    </submittedName>
</protein>
<dbReference type="Pfam" id="PF13524">
    <property type="entry name" value="Glyco_trans_1_2"/>
    <property type="match status" value="1"/>
</dbReference>
<proteinExistence type="predicted"/>
<gene>
    <name evidence="2" type="ORF">QXL92_27580</name>
</gene>
<dbReference type="RefSeq" id="WP_133438282.1">
    <property type="nucleotide sequence ID" value="NZ_JAUFSA010000001.1"/>
</dbReference>
<dbReference type="EMBL" id="JAUFSA010000001">
    <property type="protein sequence ID" value="MDP7738499.1"/>
    <property type="molecule type" value="Genomic_DNA"/>
</dbReference>
<name>A0A4R5WFA5_9MYCO</name>
<organism evidence="2 3">
    <name type="scientific">Mycobacterium paragordonae</name>
    <dbReference type="NCBI Taxonomy" id="1389713"/>
    <lineage>
        <taxon>Bacteria</taxon>
        <taxon>Bacillati</taxon>
        <taxon>Actinomycetota</taxon>
        <taxon>Actinomycetes</taxon>
        <taxon>Mycobacteriales</taxon>
        <taxon>Mycobacteriaceae</taxon>
        <taxon>Mycobacterium</taxon>
    </lineage>
</organism>
<sequence length="280" mass="31806">MRFAVAVVSPPDYQHGEAVREVAEGVHYALVALGYDSVLTDRLDLDERFTILLNPSVAIHYGLRLPKKPIFYNLEQVGSNWPQMAPQLLTLFRHYPVWDYSRANIEQLAAMDVPRPVYVQIGYVPELTRIAPTAEDIDVLFYGVINDRRRAVLEDLQARNIRVVGFCGVYGASRDAWIARSKIVLNIHHWETKVFEIARVSYLLANKRAVVSERGISSIEERELESAVMFAEYSELADRCVKLLADDQARRELAERGYQTFSSRSQTAILRAALSASFDT</sequence>